<gene>
    <name evidence="8" type="ORF">SO694_0003515</name>
</gene>
<evidence type="ECO:0000313" key="8">
    <source>
        <dbReference type="EMBL" id="KAK7232603.1"/>
    </source>
</evidence>
<evidence type="ECO:0000256" key="2">
    <source>
        <dbReference type="ARBA" id="ARBA00022771"/>
    </source>
</evidence>
<dbReference type="Pfam" id="PF13923">
    <property type="entry name" value="zf-C3HC4_2"/>
    <property type="match status" value="1"/>
</dbReference>
<proteinExistence type="predicted"/>
<dbReference type="Gene3D" id="3.30.40.10">
    <property type="entry name" value="Zinc/RING finger domain, C3HC4 (zinc finger)"/>
    <property type="match status" value="1"/>
</dbReference>
<evidence type="ECO:0000256" key="1">
    <source>
        <dbReference type="ARBA" id="ARBA00022723"/>
    </source>
</evidence>
<dbReference type="InterPro" id="IPR013083">
    <property type="entry name" value="Znf_RING/FYVE/PHD"/>
</dbReference>
<evidence type="ECO:0000256" key="5">
    <source>
        <dbReference type="SAM" id="Coils"/>
    </source>
</evidence>
<feature type="region of interest" description="Disordered" evidence="6">
    <location>
        <begin position="532"/>
        <end position="559"/>
    </location>
</feature>
<comment type="caution">
    <text evidence="8">The sequence shown here is derived from an EMBL/GenBank/DDBJ whole genome shotgun (WGS) entry which is preliminary data.</text>
</comment>
<dbReference type="PANTHER" id="PTHR10131">
    <property type="entry name" value="TNF RECEPTOR ASSOCIATED FACTOR"/>
    <property type="match status" value="1"/>
</dbReference>
<organism evidence="8 9">
    <name type="scientific">Aureococcus anophagefferens</name>
    <name type="common">Harmful bloom alga</name>
    <dbReference type="NCBI Taxonomy" id="44056"/>
    <lineage>
        <taxon>Eukaryota</taxon>
        <taxon>Sar</taxon>
        <taxon>Stramenopiles</taxon>
        <taxon>Ochrophyta</taxon>
        <taxon>Pelagophyceae</taxon>
        <taxon>Pelagomonadales</taxon>
        <taxon>Pelagomonadaceae</taxon>
        <taxon>Aureococcus</taxon>
    </lineage>
</organism>
<dbReference type="InterPro" id="IPR001841">
    <property type="entry name" value="Znf_RING"/>
</dbReference>
<sequence length="559" mass="62950">MSLPECCPSTIGVEMRGEGSMGIPTERCIEPDAVPYDLLCTICLGVVSDDAVQTPCGHIYCRECIRSSLRRQAVCPQDRKALSHGQLRLVKEANPIVRRIWGAIKVRCCYAERGECKWTGNLGDALSHEARCARKLGSPRDLKIRELDGALARSEARLAEAVAERQDAARRAAHLEGELKRRTYDFDQELAKQAFDARSRLDELQALAADRESQLAALSGRFGAVEGEHRRLGEAHAALSESHTRLLGEREAREAAAQRHVEALQGQLSELALDSKAMADDFGQRQQQLERQRGDLEQELHGGRERTRHLEFQLEAAANDARTARGELADERNRSGAELERARGDAREASEQLFHVQRQLDDAEQRLHEAREERAHVYGRLEMADRDLDASRRGQADAEEALARAEKHFQGQLDKARDDGRHDRGGAHHFDRAYKYDRNSVVKLAQLVAAHLEDRPSEISPNRVFSCVGSCYEDLKRGWTDNPSNYAIDVRMLLSVATASTWFNEQQQQLLDQWQRDEGWLGNRGGIHVVNSAGPPPQQQQRMRGYQDESFSRHSRTPP</sequence>
<dbReference type="Proteomes" id="UP001363151">
    <property type="component" value="Unassembled WGS sequence"/>
</dbReference>
<reference evidence="8 9" key="1">
    <citation type="submission" date="2024-03" db="EMBL/GenBank/DDBJ databases">
        <title>Aureococcus anophagefferens CCMP1851 and Kratosvirus quantuckense: Draft genome of a second virus-susceptible host strain in the model system.</title>
        <authorList>
            <person name="Chase E."/>
            <person name="Truchon A.R."/>
            <person name="Schepens W."/>
            <person name="Wilhelm S.W."/>
        </authorList>
    </citation>
    <scope>NUCLEOTIDE SEQUENCE [LARGE SCALE GENOMIC DNA]</scope>
    <source>
        <strain evidence="8 9">CCMP1851</strain>
    </source>
</reference>
<evidence type="ECO:0000256" key="4">
    <source>
        <dbReference type="PROSITE-ProRule" id="PRU00175"/>
    </source>
</evidence>
<dbReference type="SUPFAM" id="SSF57850">
    <property type="entry name" value="RING/U-box"/>
    <property type="match status" value="1"/>
</dbReference>
<evidence type="ECO:0000256" key="6">
    <source>
        <dbReference type="SAM" id="MobiDB-lite"/>
    </source>
</evidence>
<keyword evidence="2 4" id="KW-0863">Zinc-finger</keyword>
<dbReference type="SMART" id="SM00184">
    <property type="entry name" value="RING"/>
    <property type="match status" value="1"/>
</dbReference>
<keyword evidence="1" id="KW-0479">Metal-binding</keyword>
<evidence type="ECO:0000313" key="9">
    <source>
        <dbReference type="Proteomes" id="UP001363151"/>
    </source>
</evidence>
<keyword evidence="9" id="KW-1185">Reference proteome</keyword>
<feature type="compositionally biased region" description="Basic and acidic residues" evidence="6">
    <location>
        <begin position="322"/>
        <end position="350"/>
    </location>
</feature>
<feature type="region of interest" description="Disordered" evidence="6">
    <location>
        <begin position="321"/>
        <end position="350"/>
    </location>
</feature>
<dbReference type="EMBL" id="JBBJCI010000367">
    <property type="protein sequence ID" value="KAK7232603.1"/>
    <property type="molecule type" value="Genomic_DNA"/>
</dbReference>
<name>A0ABR1FKK9_AURAN</name>
<evidence type="ECO:0000256" key="3">
    <source>
        <dbReference type="ARBA" id="ARBA00022833"/>
    </source>
</evidence>
<protein>
    <recommendedName>
        <fullName evidence="7">RING-type domain-containing protein</fullName>
    </recommendedName>
</protein>
<feature type="domain" description="RING-type" evidence="7">
    <location>
        <begin position="40"/>
        <end position="79"/>
    </location>
</feature>
<feature type="coiled-coil region" evidence="5">
    <location>
        <begin position="144"/>
        <end position="221"/>
    </location>
</feature>
<dbReference type="PANTHER" id="PTHR10131:SF94">
    <property type="entry name" value="TNF RECEPTOR-ASSOCIATED FACTOR 4"/>
    <property type="match status" value="1"/>
</dbReference>
<dbReference type="PROSITE" id="PS00518">
    <property type="entry name" value="ZF_RING_1"/>
    <property type="match status" value="1"/>
</dbReference>
<dbReference type="InterPro" id="IPR017907">
    <property type="entry name" value="Znf_RING_CS"/>
</dbReference>
<keyword evidence="3" id="KW-0862">Zinc</keyword>
<accession>A0ABR1FKK9</accession>
<evidence type="ECO:0000259" key="7">
    <source>
        <dbReference type="PROSITE" id="PS50089"/>
    </source>
</evidence>
<dbReference type="PROSITE" id="PS50089">
    <property type="entry name" value="ZF_RING_2"/>
    <property type="match status" value="1"/>
</dbReference>
<keyword evidence="5" id="KW-0175">Coiled coil</keyword>